<sequence>MRKEGSGKEWMSSSSSGWTRPIFCVGRICSASQMSRMVKPKLSTSQSADGSAPTNALQRNRKMHCCRGTR</sequence>
<feature type="compositionally biased region" description="Basic residues" evidence="1">
    <location>
        <begin position="59"/>
        <end position="70"/>
    </location>
</feature>
<feature type="region of interest" description="Disordered" evidence="1">
    <location>
        <begin position="39"/>
        <end position="70"/>
    </location>
</feature>
<name>B6U6W9_MAIZE</name>
<accession>B6U6W9</accession>
<feature type="compositionally biased region" description="Polar residues" evidence="1">
    <location>
        <begin position="42"/>
        <end position="58"/>
    </location>
</feature>
<dbReference type="EMBL" id="EU972984">
    <property type="protein sequence ID" value="ACG45102.1"/>
    <property type="molecule type" value="mRNA"/>
</dbReference>
<protein>
    <submittedName>
        <fullName evidence="2">Uncharacterized protein</fullName>
    </submittedName>
</protein>
<dbReference type="AlphaFoldDB" id="B6U6W9"/>
<evidence type="ECO:0000256" key="1">
    <source>
        <dbReference type="SAM" id="MobiDB-lite"/>
    </source>
</evidence>
<organism evidence="2">
    <name type="scientific">Zea mays</name>
    <name type="common">Maize</name>
    <dbReference type="NCBI Taxonomy" id="4577"/>
    <lineage>
        <taxon>Eukaryota</taxon>
        <taxon>Viridiplantae</taxon>
        <taxon>Streptophyta</taxon>
        <taxon>Embryophyta</taxon>
        <taxon>Tracheophyta</taxon>
        <taxon>Spermatophyta</taxon>
        <taxon>Magnoliopsida</taxon>
        <taxon>Liliopsida</taxon>
        <taxon>Poales</taxon>
        <taxon>Poaceae</taxon>
        <taxon>PACMAD clade</taxon>
        <taxon>Panicoideae</taxon>
        <taxon>Andropogonodae</taxon>
        <taxon>Andropogoneae</taxon>
        <taxon>Tripsacinae</taxon>
        <taxon>Zea</taxon>
    </lineage>
</organism>
<reference evidence="2" key="1">
    <citation type="journal article" date="2009" name="Plant Mol. Biol.">
        <title>Insights into corn genes derived from large-scale cDNA sequencing.</title>
        <authorList>
            <person name="Alexandrov N.N."/>
            <person name="Brover V.V."/>
            <person name="Freidin S."/>
            <person name="Troukhan M.E."/>
            <person name="Tatarinova T.V."/>
            <person name="Zhang H."/>
            <person name="Swaller T.J."/>
            <person name="Lu Y.P."/>
            <person name="Bouck J."/>
            <person name="Flavell R.B."/>
            <person name="Feldmann K.A."/>
        </authorList>
    </citation>
    <scope>NUCLEOTIDE SEQUENCE</scope>
</reference>
<proteinExistence type="evidence at transcript level"/>
<evidence type="ECO:0000313" key="2">
    <source>
        <dbReference type="EMBL" id="ACG45102.1"/>
    </source>
</evidence>